<protein>
    <submittedName>
        <fullName evidence="2">Uncharacterized protein</fullName>
    </submittedName>
</protein>
<feature type="signal peptide" evidence="1">
    <location>
        <begin position="1"/>
        <end position="20"/>
    </location>
</feature>
<organism evidence="2 3">
    <name type="scientific">Phanerochaete carnosa (strain HHB-10118-sp)</name>
    <name type="common">White-rot fungus</name>
    <name type="synonym">Peniophora carnosa</name>
    <dbReference type="NCBI Taxonomy" id="650164"/>
    <lineage>
        <taxon>Eukaryota</taxon>
        <taxon>Fungi</taxon>
        <taxon>Dikarya</taxon>
        <taxon>Basidiomycota</taxon>
        <taxon>Agaricomycotina</taxon>
        <taxon>Agaricomycetes</taxon>
        <taxon>Polyporales</taxon>
        <taxon>Phanerochaetaceae</taxon>
        <taxon>Phanerochaete</taxon>
    </lineage>
</organism>
<dbReference type="KEGG" id="pco:PHACADRAFT_262548"/>
<dbReference type="EMBL" id="JH930476">
    <property type="protein sequence ID" value="EKM52084.1"/>
    <property type="molecule type" value="Genomic_DNA"/>
</dbReference>
<evidence type="ECO:0000313" key="2">
    <source>
        <dbReference type="EMBL" id="EKM52084.1"/>
    </source>
</evidence>
<keyword evidence="3" id="KW-1185">Reference proteome</keyword>
<dbReference type="OrthoDB" id="3944184at2759"/>
<dbReference type="GeneID" id="18918313"/>
<accession>K5VZN6</accession>
<feature type="chain" id="PRO_5003885180" evidence="1">
    <location>
        <begin position="21"/>
        <end position="169"/>
    </location>
</feature>
<keyword evidence="1" id="KW-0732">Signal</keyword>
<dbReference type="RefSeq" id="XP_007399865.1">
    <property type="nucleotide sequence ID" value="XM_007399803.1"/>
</dbReference>
<reference evidence="2 3" key="1">
    <citation type="journal article" date="2012" name="BMC Genomics">
        <title>Comparative genomics of the white-rot fungi, Phanerochaete carnosa and P. chrysosporium, to elucidate the genetic basis of the distinct wood types they colonize.</title>
        <authorList>
            <person name="Suzuki H."/>
            <person name="MacDonald J."/>
            <person name="Syed K."/>
            <person name="Salamov A."/>
            <person name="Hori C."/>
            <person name="Aerts A."/>
            <person name="Henrissat B."/>
            <person name="Wiebenga A."/>
            <person name="vanKuyk P.A."/>
            <person name="Barry K."/>
            <person name="Lindquist E."/>
            <person name="LaButti K."/>
            <person name="Lapidus A."/>
            <person name="Lucas S."/>
            <person name="Coutinho P."/>
            <person name="Gong Y."/>
            <person name="Samejima M."/>
            <person name="Mahadevan R."/>
            <person name="Abou-Zaid M."/>
            <person name="de Vries R.P."/>
            <person name="Igarashi K."/>
            <person name="Yadav J.S."/>
            <person name="Grigoriev I.V."/>
            <person name="Master E.R."/>
        </authorList>
    </citation>
    <scope>NUCLEOTIDE SEQUENCE [LARGE SCALE GENOMIC DNA]</scope>
    <source>
        <strain evidence="2 3">HHB-10118-sp</strain>
    </source>
</reference>
<dbReference type="InParanoid" id="K5VZN6"/>
<evidence type="ECO:0000256" key="1">
    <source>
        <dbReference type="SAM" id="SignalP"/>
    </source>
</evidence>
<dbReference type="HOGENOM" id="CLU_138681_0_0_1"/>
<evidence type="ECO:0000313" key="3">
    <source>
        <dbReference type="Proteomes" id="UP000008370"/>
    </source>
</evidence>
<dbReference type="AlphaFoldDB" id="K5VZN6"/>
<dbReference type="Proteomes" id="UP000008370">
    <property type="component" value="Unassembled WGS sequence"/>
</dbReference>
<gene>
    <name evidence="2" type="ORF">PHACADRAFT_262548</name>
</gene>
<sequence>MFPLVVSLLSLLFLAASSLSAPTTQYGTITAPASGTAVMPGANFTFSYFPHADYGISSFAYQVWLLAVPAAAGGVEQLSFSTPGVSGYYFGRFDYPNYPAVPYAQNPAPPQLTMPDFSKMPAGWAAGETASNLSMQLTVVEEWGDSTPTVGRQLSVASAIIMYNATSTA</sequence>
<proteinExistence type="predicted"/>
<name>K5VZN6_PHACS</name>